<keyword evidence="4" id="KW-1185">Reference proteome</keyword>
<evidence type="ECO:0000313" key="4">
    <source>
        <dbReference type="Proteomes" id="UP000013968"/>
    </source>
</evidence>
<dbReference type="PANTHER" id="PTHR39428:SF1">
    <property type="entry name" value="F420H(2)-DEPENDENT QUINONE REDUCTASE RV1261C"/>
    <property type="match status" value="1"/>
</dbReference>
<dbReference type="Proteomes" id="UP000013968">
    <property type="component" value="Chromosome"/>
</dbReference>
<dbReference type="SUPFAM" id="SSF50475">
    <property type="entry name" value="FMN-binding split barrel"/>
    <property type="match status" value="1"/>
</dbReference>
<dbReference type="NCBIfam" id="TIGR00026">
    <property type="entry name" value="hi_GC_TIGR00026"/>
    <property type="match status" value="1"/>
</dbReference>
<dbReference type="InterPro" id="IPR004378">
    <property type="entry name" value="F420H2_quin_Rdtase"/>
</dbReference>
<evidence type="ECO:0000256" key="2">
    <source>
        <dbReference type="ARBA" id="ARBA00049106"/>
    </source>
</evidence>
<dbReference type="PANTHER" id="PTHR39428">
    <property type="entry name" value="F420H(2)-DEPENDENT QUINONE REDUCTASE RV1261C"/>
    <property type="match status" value="1"/>
</dbReference>
<evidence type="ECO:0000256" key="1">
    <source>
        <dbReference type="ARBA" id="ARBA00008710"/>
    </source>
</evidence>
<protein>
    <submittedName>
        <fullName evidence="3">Cell entry (Mce) related family protein</fullName>
    </submittedName>
</protein>
<comment type="similarity">
    <text evidence="1">Belongs to the F420H(2)-dependent quinone reductase family.</text>
</comment>
<sequence length="150" mass="16786">MRHTIEVMTETFDFDKINRSVIAEFREKGGKAGGMFEGYPLVLVHHTGAKSGTERIAPLVPLLEDDRIYIFASKGGADDNPAWFHNLVANPDTKVELGTETFPVRARVLTGAERDEVYARQSAIMPQFAEYQSKTSRVIPVFELERVQGS</sequence>
<dbReference type="GO" id="GO:0005886">
    <property type="term" value="C:plasma membrane"/>
    <property type="evidence" value="ECO:0007669"/>
    <property type="project" value="TreeGrafter"/>
</dbReference>
<evidence type="ECO:0000313" key="3">
    <source>
        <dbReference type="EMBL" id="AGM05370.1"/>
    </source>
</evidence>
<reference evidence="3 4" key="1">
    <citation type="journal article" date="2013" name="BMC Genomics">
        <title>ContigScape: a Cytoscape plugin facilitating microbial genome gap closing.</title>
        <authorList>
            <person name="Tang B."/>
            <person name="Wang Q."/>
            <person name="Yang M."/>
            <person name="Xie F."/>
            <person name="Zhu Y."/>
            <person name="Zhuo Y."/>
            <person name="Wang S."/>
            <person name="Gao H."/>
            <person name="Ding X."/>
            <person name="Zhang L."/>
            <person name="Zhao G."/>
            <person name="Zheng H."/>
        </authorList>
    </citation>
    <scope>NUCLEOTIDE SEQUENCE [LARGE SCALE GENOMIC DNA]</scope>
    <source>
        <strain evidence="3 4">HCCB10007</strain>
    </source>
</reference>
<dbReference type="GO" id="GO:0070967">
    <property type="term" value="F:coenzyme F420 binding"/>
    <property type="evidence" value="ECO:0007669"/>
    <property type="project" value="TreeGrafter"/>
</dbReference>
<name>R4SRZ4_9PSEU</name>
<dbReference type="Gene3D" id="2.30.110.10">
    <property type="entry name" value="Electron Transport, Fmn-binding Protein, Chain A"/>
    <property type="match status" value="1"/>
</dbReference>
<proteinExistence type="inferred from homology"/>
<dbReference type="KEGG" id="aoi:AORI_2783"/>
<dbReference type="InterPro" id="IPR012349">
    <property type="entry name" value="Split_barrel_FMN-bd"/>
</dbReference>
<dbReference type="HOGENOM" id="CLU_114921_2_0_11"/>
<dbReference type="GO" id="GO:0016491">
    <property type="term" value="F:oxidoreductase activity"/>
    <property type="evidence" value="ECO:0007669"/>
    <property type="project" value="InterPro"/>
</dbReference>
<accession>R4SRZ4</accession>
<gene>
    <name evidence="3" type="ORF">AORI_2783</name>
</gene>
<dbReference type="EMBL" id="CP003410">
    <property type="protein sequence ID" value="AGM05370.1"/>
    <property type="molecule type" value="Genomic_DNA"/>
</dbReference>
<dbReference type="Pfam" id="PF04075">
    <property type="entry name" value="F420H2_quin_red"/>
    <property type="match status" value="1"/>
</dbReference>
<dbReference type="AlphaFoldDB" id="R4SRZ4"/>
<dbReference type="PATRIC" id="fig|1156913.3.peg.2853"/>
<comment type="catalytic activity">
    <reaction evidence="2">
        <text>oxidized coenzyme F420-(gamma-L-Glu)(n) + a quinol + H(+) = reduced coenzyme F420-(gamma-L-Glu)(n) + a quinone</text>
        <dbReference type="Rhea" id="RHEA:39663"/>
        <dbReference type="Rhea" id="RHEA-COMP:12939"/>
        <dbReference type="Rhea" id="RHEA-COMP:14378"/>
        <dbReference type="ChEBI" id="CHEBI:15378"/>
        <dbReference type="ChEBI" id="CHEBI:24646"/>
        <dbReference type="ChEBI" id="CHEBI:132124"/>
        <dbReference type="ChEBI" id="CHEBI:133980"/>
        <dbReference type="ChEBI" id="CHEBI:139511"/>
    </reaction>
</comment>
<organism evidence="3 4">
    <name type="scientific">Amycolatopsis keratiniphila</name>
    <dbReference type="NCBI Taxonomy" id="129921"/>
    <lineage>
        <taxon>Bacteria</taxon>
        <taxon>Bacillati</taxon>
        <taxon>Actinomycetota</taxon>
        <taxon>Actinomycetes</taxon>
        <taxon>Pseudonocardiales</taxon>
        <taxon>Pseudonocardiaceae</taxon>
        <taxon>Amycolatopsis</taxon>
        <taxon>Amycolatopsis japonica group</taxon>
    </lineage>
</organism>